<feature type="compositionally biased region" description="Basic and acidic residues" evidence="1">
    <location>
        <begin position="59"/>
        <end position="79"/>
    </location>
</feature>
<gene>
    <name evidence="2" type="ORF">CCHLO57077_00013248</name>
</gene>
<evidence type="ECO:0000313" key="2">
    <source>
        <dbReference type="EMBL" id="CAI6095186.1"/>
    </source>
</evidence>
<feature type="compositionally biased region" description="Acidic residues" evidence="1">
    <location>
        <begin position="151"/>
        <end position="163"/>
    </location>
</feature>
<feature type="region of interest" description="Disordered" evidence="1">
    <location>
        <begin position="150"/>
        <end position="207"/>
    </location>
</feature>
<feature type="region of interest" description="Disordered" evidence="1">
    <location>
        <begin position="331"/>
        <end position="382"/>
    </location>
</feature>
<evidence type="ECO:0000313" key="3">
    <source>
        <dbReference type="Proteomes" id="UP001160390"/>
    </source>
</evidence>
<reference evidence="2" key="1">
    <citation type="submission" date="2023-01" db="EMBL/GenBank/DDBJ databases">
        <authorList>
            <person name="Piombo E."/>
        </authorList>
    </citation>
    <scope>NUCLEOTIDE SEQUENCE</scope>
</reference>
<dbReference type="AlphaFoldDB" id="A0AA35MDN5"/>
<dbReference type="EMBL" id="CABFNP030001262">
    <property type="protein sequence ID" value="CAI6095186.1"/>
    <property type="molecule type" value="Genomic_DNA"/>
</dbReference>
<feature type="region of interest" description="Disordered" evidence="1">
    <location>
        <begin position="50"/>
        <end position="90"/>
    </location>
</feature>
<evidence type="ECO:0000256" key="1">
    <source>
        <dbReference type="SAM" id="MobiDB-lite"/>
    </source>
</evidence>
<sequence length="382" mass="44701">MANNIRGGGLFGPTPAPAALLENRERLVREGEQFSEPPPLNTAHFSHISRLFRSPEPGSEEHRLREERRKRKRIEEHRASLPSNQFGAELVEERERIEEASRNCTYGVPTRKNHHELALENVRARWVEQGIWKEKWADGFRTGRWKHEEPLELESESEDDSAAEGEPSYSLFGPPRERAEAKPRRAKRAEELQGSAERRLVREREREREASRPFHQFVYQVSKERERIQDEMNSPTMRSFDPFRTIYGKIDYYLHNWAPERRFQEEPNEGRATDETPPDINTAACARVKDTWTKRGIWNREWGLLPGMSWKHEQSLEEMLREDDVVPAWTIPPDGNRYEREQAPPRSISRADLPAEPHNQLFSIRIAPQQEEPPTDKYFGGA</sequence>
<feature type="compositionally biased region" description="Basic and acidic residues" evidence="1">
    <location>
        <begin position="175"/>
        <end position="207"/>
    </location>
</feature>
<keyword evidence="3" id="KW-1185">Reference proteome</keyword>
<dbReference type="Proteomes" id="UP001160390">
    <property type="component" value="Unassembled WGS sequence"/>
</dbReference>
<name>A0AA35MDN5_9HYPO</name>
<protein>
    <submittedName>
        <fullName evidence="2">Uncharacterized protein</fullName>
    </submittedName>
</protein>
<organism evidence="2 3">
    <name type="scientific">Clonostachys chloroleuca</name>
    <dbReference type="NCBI Taxonomy" id="1926264"/>
    <lineage>
        <taxon>Eukaryota</taxon>
        <taxon>Fungi</taxon>
        <taxon>Dikarya</taxon>
        <taxon>Ascomycota</taxon>
        <taxon>Pezizomycotina</taxon>
        <taxon>Sordariomycetes</taxon>
        <taxon>Hypocreomycetidae</taxon>
        <taxon>Hypocreales</taxon>
        <taxon>Bionectriaceae</taxon>
        <taxon>Clonostachys</taxon>
    </lineage>
</organism>
<proteinExistence type="predicted"/>
<accession>A0AA35MDN5</accession>
<comment type="caution">
    <text evidence="2">The sequence shown here is derived from an EMBL/GenBank/DDBJ whole genome shotgun (WGS) entry which is preliminary data.</text>
</comment>